<evidence type="ECO:0000256" key="1">
    <source>
        <dbReference type="ARBA" id="ARBA00023015"/>
    </source>
</evidence>
<dbReference type="PRINTS" id="PR00038">
    <property type="entry name" value="HTHLUXR"/>
</dbReference>
<dbReference type="InterPro" id="IPR000792">
    <property type="entry name" value="Tscrpt_reg_LuxR_C"/>
</dbReference>
<name>A0A401QVF5_STRNR</name>
<reference evidence="5 6" key="1">
    <citation type="journal article" date="2019" name="Microbiol. Resour. Announc.">
        <title>Draft Genome Sequence of the Most Traditional epsilon-Poly-l-Lysine Producer, Streptomyces albulus NBRC14147.</title>
        <authorList>
            <person name="Yamanaka K."/>
            <person name="Hamano Y."/>
        </authorList>
    </citation>
    <scope>NUCLEOTIDE SEQUENCE [LARGE SCALE GENOMIC DNA]</scope>
    <source>
        <strain evidence="5 6">NBRC 14147</strain>
    </source>
</reference>
<feature type="domain" description="HTH luxR-type" evidence="4">
    <location>
        <begin position="193"/>
        <end position="258"/>
    </location>
</feature>
<keyword evidence="2" id="KW-0238">DNA-binding</keyword>
<dbReference type="InterPro" id="IPR016032">
    <property type="entry name" value="Sig_transdc_resp-reg_C-effctor"/>
</dbReference>
<dbReference type="CDD" id="cd06170">
    <property type="entry name" value="LuxR_C_like"/>
    <property type="match status" value="1"/>
</dbReference>
<evidence type="ECO:0000313" key="5">
    <source>
        <dbReference type="EMBL" id="GCB89272.1"/>
    </source>
</evidence>
<keyword evidence="1" id="KW-0805">Transcription regulation</keyword>
<gene>
    <name evidence="5" type="ORF">SALB_01946</name>
</gene>
<dbReference type="InterPro" id="IPR036388">
    <property type="entry name" value="WH-like_DNA-bd_sf"/>
</dbReference>
<keyword evidence="3" id="KW-0804">Transcription</keyword>
<dbReference type="GO" id="GO:0006355">
    <property type="term" value="P:regulation of DNA-templated transcription"/>
    <property type="evidence" value="ECO:0007669"/>
    <property type="project" value="InterPro"/>
</dbReference>
<dbReference type="SUPFAM" id="SSF46894">
    <property type="entry name" value="C-terminal effector domain of the bipartite response regulators"/>
    <property type="match status" value="1"/>
</dbReference>
<comment type="caution">
    <text evidence="5">The sequence shown here is derived from an EMBL/GenBank/DDBJ whole genome shotgun (WGS) entry which is preliminary data.</text>
</comment>
<evidence type="ECO:0000256" key="2">
    <source>
        <dbReference type="ARBA" id="ARBA00023125"/>
    </source>
</evidence>
<sequence length="268" mass="29643">MSAREYARILDLATAALHERYPDRLWPLIAAEVPRICGGDDLFIRKSEEWSAEAGTVRLWTPGSPGAGCVDDDAGRALRHGYPWADYARSTTDRAPVTAGQAAGERTWRMSPTAAMMRTAFGTDHILGLPLPRASGPFNGYLLYRSGSAFTEAHLARARRLQPVLDSIERQHELLVQWRQATRSADAHTDPDEPADDYGLTPREISVLSLLAKSLTATAIGRRLGISPRTVHKHIENLYRKMGTTDRMATVLRAKACHLLPRSPEARP</sequence>
<dbReference type="Pfam" id="PF00196">
    <property type="entry name" value="GerE"/>
    <property type="match status" value="1"/>
</dbReference>
<dbReference type="PROSITE" id="PS50043">
    <property type="entry name" value="HTH_LUXR_2"/>
    <property type="match status" value="1"/>
</dbReference>
<dbReference type="Proteomes" id="UP000288351">
    <property type="component" value="Unassembled WGS sequence"/>
</dbReference>
<evidence type="ECO:0000259" key="4">
    <source>
        <dbReference type="PROSITE" id="PS50043"/>
    </source>
</evidence>
<evidence type="ECO:0000256" key="3">
    <source>
        <dbReference type="ARBA" id="ARBA00023163"/>
    </source>
</evidence>
<dbReference type="PANTHER" id="PTHR44688:SF16">
    <property type="entry name" value="DNA-BINDING TRANSCRIPTIONAL ACTIVATOR DEVR_DOSR"/>
    <property type="match status" value="1"/>
</dbReference>
<proteinExistence type="predicted"/>
<dbReference type="EMBL" id="BHXC01000006">
    <property type="protein sequence ID" value="GCB89272.1"/>
    <property type="molecule type" value="Genomic_DNA"/>
</dbReference>
<protein>
    <submittedName>
        <fullName evidence="5">Helix-turn-helix transcriptional regulator</fullName>
    </submittedName>
</protein>
<dbReference type="AlphaFoldDB" id="A0A401QVF5"/>
<dbReference type="GO" id="GO:0003677">
    <property type="term" value="F:DNA binding"/>
    <property type="evidence" value="ECO:0007669"/>
    <property type="project" value="UniProtKB-KW"/>
</dbReference>
<accession>A0A401QVF5</accession>
<dbReference type="PANTHER" id="PTHR44688">
    <property type="entry name" value="DNA-BINDING TRANSCRIPTIONAL ACTIVATOR DEVR_DOSR"/>
    <property type="match status" value="1"/>
</dbReference>
<organism evidence="5 6">
    <name type="scientific">Streptomyces noursei</name>
    <name type="common">Streptomyces albulus</name>
    <dbReference type="NCBI Taxonomy" id="1971"/>
    <lineage>
        <taxon>Bacteria</taxon>
        <taxon>Bacillati</taxon>
        <taxon>Actinomycetota</taxon>
        <taxon>Actinomycetes</taxon>
        <taxon>Kitasatosporales</taxon>
        <taxon>Streptomycetaceae</taxon>
        <taxon>Streptomyces</taxon>
    </lineage>
</organism>
<evidence type="ECO:0000313" key="6">
    <source>
        <dbReference type="Proteomes" id="UP000288351"/>
    </source>
</evidence>
<dbReference type="Gene3D" id="1.10.10.10">
    <property type="entry name" value="Winged helix-like DNA-binding domain superfamily/Winged helix DNA-binding domain"/>
    <property type="match status" value="1"/>
</dbReference>
<dbReference type="SMART" id="SM00421">
    <property type="entry name" value="HTH_LUXR"/>
    <property type="match status" value="1"/>
</dbReference>
<dbReference type="RefSeq" id="WP_037631986.1">
    <property type="nucleotide sequence ID" value="NZ_BHXC01000006.1"/>
</dbReference>